<dbReference type="SUPFAM" id="SSF50129">
    <property type="entry name" value="GroES-like"/>
    <property type="match status" value="1"/>
</dbReference>
<comment type="cofactor">
    <cofactor evidence="1 5">
        <name>Zn(2+)</name>
        <dbReference type="ChEBI" id="CHEBI:29105"/>
    </cofactor>
</comment>
<dbReference type="Pfam" id="PF00107">
    <property type="entry name" value="ADH_zinc_N"/>
    <property type="match status" value="1"/>
</dbReference>
<evidence type="ECO:0000259" key="7">
    <source>
        <dbReference type="SMART" id="SM00829"/>
    </source>
</evidence>
<evidence type="ECO:0000256" key="1">
    <source>
        <dbReference type="ARBA" id="ARBA00001947"/>
    </source>
</evidence>
<evidence type="ECO:0000256" key="2">
    <source>
        <dbReference type="ARBA" id="ARBA00022723"/>
    </source>
</evidence>
<keyword evidence="9" id="KW-1185">Reference proteome</keyword>
<comment type="caution">
    <text evidence="8">The sequence shown here is derived from an EMBL/GenBank/DDBJ whole genome shotgun (WGS) entry which is preliminary data.</text>
</comment>
<protein>
    <submittedName>
        <fullName evidence="8">L-iditol 2-dehydrogenase</fullName>
    </submittedName>
</protein>
<reference evidence="8 9" key="1">
    <citation type="submission" date="2018-03" db="EMBL/GenBank/DDBJ databases">
        <title>Genomic Encyclopedia of Archaeal and Bacterial Type Strains, Phase II (KMG-II): from individual species to whole genera.</title>
        <authorList>
            <person name="Goeker M."/>
        </authorList>
    </citation>
    <scope>NUCLEOTIDE SEQUENCE [LARGE SCALE GENOMIC DNA]</scope>
    <source>
        <strain evidence="8 9">DSM 45312</strain>
    </source>
</reference>
<keyword evidence="2 5" id="KW-0479">Metal-binding</keyword>
<feature type="domain" description="Enoyl reductase (ER)" evidence="7">
    <location>
        <begin position="51"/>
        <end position="383"/>
    </location>
</feature>
<evidence type="ECO:0000313" key="9">
    <source>
        <dbReference type="Proteomes" id="UP000240542"/>
    </source>
</evidence>
<evidence type="ECO:0000256" key="5">
    <source>
        <dbReference type="RuleBase" id="RU361277"/>
    </source>
</evidence>
<evidence type="ECO:0000256" key="6">
    <source>
        <dbReference type="SAM" id="MobiDB-lite"/>
    </source>
</evidence>
<feature type="region of interest" description="Disordered" evidence="6">
    <location>
        <begin position="1"/>
        <end position="32"/>
    </location>
</feature>
<dbReference type="SMART" id="SM00829">
    <property type="entry name" value="PKS_ER"/>
    <property type="match status" value="1"/>
</dbReference>
<dbReference type="GO" id="GO:0016491">
    <property type="term" value="F:oxidoreductase activity"/>
    <property type="evidence" value="ECO:0007669"/>
    <property type="project" value="UniProtKB-KW"/>
</dbReference>
<dbReference type="InterPro" id="IPR036291">
    <property type="entry name" value="NAD(P)-bd_dom_sf"/>
</dbReference>
<proteinExistence type="inferred from homology"/>
<dbReference type="InterPro" id="IPR011032">
    <property type="entry name" value="GroES-like_sf"/>
</dbReference>
<dbReference type="Gene3D" id="3.90.180.10">
    <property type="entry name" value="Medium-chain alcohol dehydrogenases, catalytic domain"/>
    <property type="match status" value="1"/>
</dbReference>
<accession>A0A2P8DH85</accession>
<dbReference type="GO" id="GO:0008270">
    <property type="term" value="F:zinc ion binding"/>
    <property type="evidence" value="ECO:0007669"/>
    <property type="project" value="InterPro"/>
</dbReference>
<dbReference type="AlphaFoldDB" id="A0A2P8DH85"/>
<dbReference type="EMBL" id="PYGA01000011">
    <property type="protein sequence ID" value="PSK96566.1"/>
    <property type="molecule type" value="Genomic_DNA"/>
</dbReference>
<dbReference type="InterPro" id="IPR002328">
    <property type="entry name" value="ADH_Zn_CS"/>
</dbReference>
<name>A0A2P8DH85_9ACTN</name>
<dbReference type="Gene3D" id="3.40.50.720">
    <property type="entry name" value="NAD(P)-binding Rossmann-like Domain"/>
    <property type="match status" value="1"/>
</dbReference>
<sequence length="388" mass="40507">MPETQPETTRPETALPETALPEPALPESALPETALPETAVPDTMRAALLHGPGDIRVEQVPVPEPGPDEALVRVAACGVCGSDIPRMLRPGGAYHLPLICGHEFSGHVVGVGADAAGAVREGDLVTVPPLIPCRRCAPCTQGHYSLCEDYDYFGSRRPGAYAQYVTVPAGNLMVLPAGLDPRAAAMLDPAAIALHAIWRTKLRTGHRVAVMGAGPIGLFAVQWARAAGASEVLSIDVSAEKAEMAAEAGATSTATTPEEAAAAAGSGYDIVIESAGAPAAIDQAVSLTARHGHAAFIGIPHDPVVLPKATFSGFLRREVTLHGAWNSFSAPFPGDEWRTAAQAMASGDLAWKFMITHELGLDALPATMRQLGERSVFSSKVLFMPNGE</sequence>
<dbReference type="RefSeq" id="WP_211301341.1">
    <property type="nucleotide sequence ID" value="NZ_PYGA01000011.1"/>
</dbReference>
<dbReference type="InterPro" id="IPR050129">
    <property type="entry name" value="Zn_alcohol_dh"/>
</dbReference>
<dbReference type="Pfam" id="PF08240">
    <property type="entry name" value="ADH_N"/>
    <property type="match status" value="1"/>
</dbReference>
<gene>
    <name evidence="8" type="ORF">CLV63_111161</name>
</gene>
<organism evidence="8 9">
    <name type="scientific">Murinocardiopsis flavida</name>
    <dbReference type="NCBI Taxonomy" id="645275"/>
    <lineage>
        <taxon>Bacteria</taxon>
        <taxon>Bacillati</taxon>
        <taxon>Actinomycetota</taxon>
        <taxon>Actinomycetes</taxon>
        <taxon>Streptosporangiales</taxon>
        <taxon>Nocardiopsidaceae</taxon>
        <taxon>Murinocardiopsis</taxon>
    </lineage>
</organism>
<keyword evidence="4" id="KW-0560">Oxidoreductase</keyword>
<evidence type="ECO:0000313" key="8">
    <source>
        <dbReference type="EMBL" id="PSK96566.1"/>
    </source>
</evidence>
<dbReference type="InterPro" id="IPR013149">
    <property type="entry name" value="ADH-like_C"/>
</dbReference>
<dbReference type="PANTHER" id="PTHR43401">
    <property type="entry name" value="L-THREONINE 3-DEHYDROGENASE"/>
    <property type="match status" value="1"/>
</dbReference>
<dbReference type="InterPro" id="IPR013154">
    <property type="entry name" value="ADH-like_N"/>
</dbReference>
<dbReference type="PROSITE" id="PS00059">
    <property type="entry name" value="ADH_ZINC"/>
    <property type="match status" value="1"/>
</dbReference>
<evidence type="ECO:0000256" key="3">
    <source>
        <dbReference type="ARBA" id="ARBA00022833"/>
    </source>
</evidence>
<dbReference type="InterPro" id="IPR020843">
    <property type="entry name" value="ER"/>
</dbReference>
<dbReference type="Proteomes" id="UP000240542">
    <property type="component" value="Unassembled WGS sequence"/>
</dbReference>
<dbReference type="PANTHER" id="PTHR43401:SF2">
    <property type="entry name" value="L-THREONINE 3-DEHYDROGENASE"/>
    <property type="match status" value="1"/>
</dbReference>
<comment type="similarity">
    <text evidence="5">Belongs to the zinc-containing alcohol dehydrogenase family.</text>
</comment>
<dbReference type="CDD" id="cd08236">
    <property type="entry name" value="sugar_DH"/>
    <property type="match status" value="1"/>
</dbReference>
<dbReference type="SUPFAM" id="SSF51735">
    <property type="entry name" value="NAD(P)-binding Rossmann-fold domains"/>
    <property type="match status" value="1"/>
</dbReference>
<evidence type="ECO:0000256" key="4">
    <source>
        <dbReference type="ARBA" id="ARBA00023002"/>
    </source>
</evidence>
<keyword evidence="3 5" id="KW-0862">Zinc</keyword>